<dbReference type="EMBL" id="LHYC01000044">
    <property type="protein sequence ID" value="KXB04817.1"/>
    <property type="molecule type" value="Genomic_DNA"/>
</dbReference>
<evidence type="ECO:0000259" key="4">
    <source>
        <dbReference type="PROSITE" id="PS50110"/>
    </source>
</evidence>
<evidence type="ECO:0008006" key="7">
    <source>
        <dbReference type="Google" id="ProtNLM"/>
    </source>
</evidence>
<dbReference type="SUPFAM" id="SSF55874">
    <property type="entry name" value="ATPase domain of HSP90 chaperone/DNA topoisomerase II/histidine kinase"/>
    <property type="match status" value="1"/>
</dbReference>
<gene>
    <name evidence="5" type="ORF">AKJ49_01655</name>
</gene>
<dbReference type="PROSITE" id="PS50110">
    <property type="entry name" value="RESPONSE_REGULATORY"/>
    <property type="match status" value="1"/>
</dbReference>
<dbReference type="Pfam" id="PF00072">
    <property type="entry name" value="Response_reg"/>
    <property type="match status" value="1"/>
</dbReference>
<protein>
    <recommendedName>
        <fullName evidence="7">Histidine kinase</fullName>
    </recommendedName>
</protein>
<sequence length="337" mass="37838">MFVDDEPDILNQATVFLEREKDCLNVVTASSAKDALDLLDEQETDAIVSDYQMPGMEGLEFLKTVRRGRDCDVPFIMLTGKGHEDVAMSALNMGANGYLEKGTDPEVMYKDLAEMLVREIENYRAERREEMLHSLLRHDLRNKAQIATGYLELLKDFTGSEEEKYIEKAMESIEEGVDLIEKVRTLRKIEESETEKVMVEPLLETVIDDYSDQTSREGIRILQGECECKEVMAGPFLRNLVSNLVENAVKHSDGSKIMISCEEENGNCLIIVEDDGKGIPDEEKEKIFNKGLKKGKNSGTGLGLYLVKEVAESYGGHVEVKDSKLGGGRFVIHLQEA</sequence>
<dbReference type="InterPro" id="IPR004358">
    <property type="entry name" value="Sig_transdc_His_kin-like_C"/>
</dbReference>
<dbReference type="Gene3D" id="3.40.50.2300">
    <property type="match status" value="1"/>
</dbReference>
<keyword evidence="1 2" id="KW-0597">Phosphoprotein</keyword>
<dbReference type="SUPFAM" id="SSF52172">
    <property type="entry name" value="CheY-like"/>
    <property type="match status" value="1"/>
</dbReference>
<evidence type="ECO:0000256" key="1">
    <source>
        <dbReference type="ARBA" id="ARBA00022553"/>
    </source>
</evidence>
<dbReference type="AlphaFoldDB" id="A0A133VEJ2"/>
<feature type="domain" description="Histidine kinase" evidence="3">
    <location>
        <begin position="135"/>
        <end position="337"/>
    </location>
</feature>
<accession>A0A133VEJ2</accession>
<dbReference type="InterPro" id="IPR036890">
    <property type="entry name" value="HATPase_C_sf"/>
</dbReference>
<evidence type="ECO:0000259" key="3">
    <source>
        <dbReference type="PROSITE" id="PS50109"/>
    </source>
</evidence>
<dbReference type="PANTHER" id="PTHR43547">
    <property type="entry name" value="TWO-COMPONENT HISTIDINE KINASE"/>
    <property type="match status" value="1"/>
</dbReference>
<evidence type="ECO:0000256" key="2">
    <source>
        <dbReference type="PROSITE-ProRule" id="PRU00169"/>
    </source>
</evidence>
<dbReference type="PANTHER" id="PTHR43547:SF2">
    <property type="entry name" value="HYBRID SIGNAL TRANSDUCTION HISTIDINE KINASE C"/>
    <property type="match status" value="1"/>
</dbReference>
<dbReference type="InterPro" id="IPR001789">
    <property type="entry name" value="Sig_transdc_resp-reg_receiver"/>
</dbReference>
<dbReference type="Gene3D" id="3.30.565.10">
    <property type="entry name" value="Histidine kinase-like ATPase, C-terminal domain"/>
    <property type="match status" value="1"/>
</dbReference>
<dbReference type="SMART" id="SM00448">
    <property type="entry name" value="REC"/>
    <property type="match status" value="1"/>
</dbReference>
<dbReference type="PATRIC" id="fig|1698278.3.peg.329"/>
<dbReference type="GO" id="GO:0000155">
    <property type="term" value="F:phosphorelay sensor kinase activity"/>
    <property type="evidence" value="ECO:0007669"/>
    <property type="project" value="TreeGrafter"/>
</dbReference>
<dbReference type="PROSITE" id="PS50109">
    <property type="entry name" value="HIS_KIN"/>
    <property type="match status" value="1"/>
</dbReference>
<name>A0A133VEJ2_9EURY</name>
<comment type="caution">
    <text evidence="5">The sequence shown here is derived from an EMBL/GenBank/DDBJ whole genome shotgun (WGS) entry which is preliminary data.</text>
</comment>
<dbReference type="InterPro" id="IPR011006">
    <property type="entry name" value="CheY-like_superfamily"/>
</dbReference>
<proteinExistence type="predicted"/>
<feature type="domain" description="Response regulatory" evidence="4">
    <location>
        <begin position="1"/>
        <end position="116"/>
    </location>
</feature>
<reference evidence="5 6" key="1">
    <citation type="journal article" date="2016" name="Sci. Rep.">
        <title>Metabolic traits of an uncultured archaeal lineage -MSBL1- from brine pools of the Red Sea.</title>
        <authorList>
            <person name="Mwirichia R."/>
            <person name="Alam I."/>
            <person name="Rashid M."/>
            <person name="Vinu M."/>
            <person name="Ba-Alawi W."/>
            <person name="Anthony Kamau A."/>
            <person name="Kamanda Ngugi D."/>
            <person name="Goker M."/>
            <person name="Klenk H.P."/>
            <person name="Bajic V."/>
            <person name="Stingl U."/>
        </authorList>
    </citation>
    <scope>NUCLEOTIDE SEQUENCE [LARGE SCALE GENOMIC DNA]</scope>
    <source>
        <strain evidence="5">SCGC-AAA382A03</strain>
    </source>
</reference>
<dbReference type="InterPro" id="IPR003594">
    <property type="entry name" value="HATPase_dom"/>
</dbReference>
<evidence type="ECO:0000313" key="6">
    <source>
        <dbReference type="Proteomes" id="UP000070549"/>
    </source>
</evidence>
<dbReference type="CDD" id="cd00156">
    <property type="entry name" value="REC"/>
    <property type="match status" value="1"/>
</dbReference>
<organism evidence="5 6">
    <name type="scientific">candidate division MSBL1 archaeon SCGC-AAA382A03</name>
    <dbReference type="NCBI Taxonomy" id="1698278"/>
    <lineage>
        <taxon>Archaea</taxon>
        <taxon>Methanobacteriati</taxon>
        <taxon>Methanobacteriota</taxon>
        <taxon>candidate division MSBL1</taxon>
    </lineage>
</organism>
<dbReference type="InterPro" id="IPR005467">
    <property type="entry name" value="His_kinase_dom"/>
</dbReference>
<dbReference type="PRINTS" id="PR00344">
    <property type="entry name" value="BCTRLSENSOR"/>
</dbReference>
<dbReference type="SMART" id="SM00387">
    <property type="entry name" value="HATPase_c"/>
    <property type="match status" value="1"/>
</dbReference>
<feature type="modified residue" description="4-aspartylphosphate" evidence="2">
    <location>
        <position position="50"/>
    </location>
</feature>
<dbReference type="Pfam" id="PF02518">
    <property type="entry name" value="HATPase_c"/>
    <property type="match status" value="1"/>
</dbReference>
<dbReference type="CDD" id="cd00075">
    <property type="entry name" value="HATPase"/>
    <property type="match status" value="1"/>
</dbReference>
<dbReference type="Proteomes" id="UP000070549">
    <property type="component" value="Unassembled WGS sequence"/>
</dbReference>
<evidence type="ECO:0000313" key="5">
    <source>
        <dbReference type="EMBL" id="KXB04817.1"/>
    </source>
</evidence>
<keyword evidence="6" id="KW-1185">Reference proteome</keyword>